<keyword evidence="4" id="KW-1185">Reference proteome</keyword>
<dbReference type="Proteomes" id="UP000267164">
    <property type="component" value="Chromosome"/>
</dbReference>
<dbReference type="InterPro" id="IPR009492">
    <property type="entry name" value="TniQ"/>
</dbReference>
<gene>
    <name evidence="3" type="ORF">D7D52_22050</name>
</gene>
<evidence type="ECO:0000259" key="2">
    <source>
        <dbReference type="Pfam" id="PF06527"/>
    </source>
</evidence>
<feature type="region of interest" description="Disordered" evidence="1">
    <location>
        <begin position="316"/>
        <end position="341"/>
    </location>
</feature>
<feature type="domain" description="TniQ" evidence="2">
    <location>
        <begin position="8"/>
        <end position="142"/>
    </location>
</feature>
<dbReference type="KEGG" id="nyu:D7D52_22050"/>
<proteinExistence type="predicted"/>
<name>A0A386ZFZ2_9NOCA</name>
<dbReference type="AlphaFoldDB" id="A0A386ZFZ2"/>
<reference evidence="3 4" key="1">
    <citation type="submission" date="2018-09" db="EMBL/GenBank/DDBJ databases">
        <title>Nocardia yunnanensis sp. nov., an actinomycete isolated from a soil sample.</title>
        <authorList>
            <person name="Zhang J."/>
        </authorList>
    </citation>
    <scope>NUCLEOTIDE SEQUENCE [LARGE SCALE GENOMIC DNA]</scope>
    <source>
        <strain evidence="3 4">CFHS0054</strain>
    </source>
</reference>
<evidence type="ECO:0000313" key="4">
    <source>
        <dbReference type="Proteomes" id="UP000267164"/>
    </source>
</evidence>
<feature type="compositionally biased region" description="Pro residues" evidence="1">
    <location>
        <begin position="365"/>
        <end position="383"/>
    </location>
</feature>
<evidence type="ECO:0000313" key="3">
    <source>
        <dbReference type="EMBL" id="AYF76074.1"/>
    </source>
</evidence>
<dbReference type="OrthoDB" id="3874088at2"/>
<sequence>MASIRTLPIRVPPRPGEALDSWLEAIADRTHTAWIDLLAAVGLPTAGTTHAYEWMLRLAPEQTRSIGYATGVDESIIGAMTLTHFADATLDTSIGTGWRTVPWGRVGGSRFCPQCLGESGGRWELRWWWGWSFACSRHHCLLADRCPACGKRQRSRVFPGQMIPQPGFCMSPAPDSRGRAATRCGHDLSTTFVVGFPADHPVLDAQQLLDDLSTIDRAGFGIYGRNPQPAVAALADIRAIAGRALSYASFDELSRILPTDLMDAYRGGLKVQPGPQLRHTQRGSARGSAVATAAGVTVAFGVLTAPMSLMPVTHCAGLSPQHGSRDERSPPRTSDGAVTSPACSPLCNCRRWTRCSPPATNFATGPPPTPRAGPPPNPRATNA</sequence>
<feature type="region of interest" description="Disordered" evidence="1">
    <location>
        <begin position="358"/>
        <end position="383"/>
    </location>
</feature>
<dbReference type="Pfam" id="PF06527">
    <property type="entry name" value="TniQ"/>
    <property type="match status" value="1"/>
</dbReference>
<organism evidence="3 4">
    <name type="scientific">Nocardia yunnanensis</name>
    <dbReference type="NCBI Taxonomy" id="2382165"/>
    <lineage>
        <taxon>Bacteria</taxon>
        <taxon>Bacillati</taxon>
        <taxon>Actinomycetota</taxon>
        <taxon>Actinomycetes</taxon>
        <taxon>Mycobacteriales</taxon>
        <taxon>Nocardiaceae</taxon>
        <taxon>Nocardia</taxon>
    </lineage>
</organism>
<protein>
    <recommendedName>
        <fullName evidence="2">TniQ domain-containing protein</fullName>
    </recommendedName>
</protein>
<accession>A0A386ZFZ2</accession>
<evidence type="ECO:0000256" key="1">
    <source>
        <dbReference type="SAM" id="MobiDB-lite"/>
    </source>
</evidence>
<dbReference type="EMBL" id="CP032568">
    <property type="protein sequence ID" value="AYF76074.1"/>
    <property type="molecule type" value="Genomic_DNA"/>
</dbReference>